<proteinExistence type="inferred from homology"/>
<dbReference type="InterPro" id="IPR036412">
    <property type="entry name" value="HAD-like_sf"/>
</dbReference>
<dbReference type="GO" id="GO:0046872">
    <property type="term" value="F:metal ion binding"/>
    <property type="evidence" value="ECO:0007669"/>
    <property type="project" value="UniProtKB-KW"/>
</dbReference>
<dbReference type="Proteomes" id="UP000438914">
    <property type="component" value="Unassembled WGS sequence"/>
</dbReference>
<dbReference type="NCBIfam" id="TIGR01509">
    <property type="entry name" value="HAD-SF-IA-v3"/>
    <property type="match status" value="1"/>
</dbReference>
<comment type="cofactor">
    <cofactor evidence="1">
        <name>Mg(2+)</name>
        <dbReference type="ChEBI" id="CHEBI:18420"/>
    </cofactor>
</comment>
<evidence type="ECO:0000313" key="7">
    <source>
        <dbReference type="Proteomes" id="UP000438914"/>
    </source>
</evidence>
<dbReference type="InterPro" id="IPR041492">
    <property type="entry name" value="HAD_2"/>
</dbReference>
<comment type="similarity">
    <text evidence="2">Belongs to the HAD-like hydrolase superfamily. CbbY/CbbZ/Gph/YieH family.</text>
</comment>
<dbReference type="InterPro" id="IPR023198">
    <property type="entry name" value="PGP-like_dom2"/>
</dbReference>
<dbReference type="EMBL" id="VUNG01000025">
    <property type="protein sequence ID" value="MST84956.1"/>
    <property type="molecule type" value="Genomic_DNA"/>
</dbReference>
<organism evidence="6 7">
    <name type="scientific">Hallella mizrahii</name>
    <dbReference type="NCBI Taxonomy" id="2606637"/>
    <lineage>
        <taxon>Bacteria</taxon>
        <taxon>Pseudomonadati</taxon>
        <taxon>Bacteroidota</taxon>
        <taxon>Bacteroidia</taxon>
        <taxon>Bacteroidales</taxon>
        <taxon>Prevotellaceae</taxon>
        <taxon>Hallella</taxon>
    </lineage>
</organism>
<dbReference type="InterPro" id="IPR051600">
    <property type="entry name" value="Beta-PGM-like"/>
</dbReference>
<dbReference type="CDD" id="cd07505">
    <property type="entry name" value="HAD_BPGM-like"/>
    <property type="match status" value="1"/>
</dbReference>
<keyword evidence="5" id="KW-0119">Carbohydrate metabolism</keyword>
<keyword evidence="3" id="KW-0479">Metal-binding</keyword>
<dbReference type="RefSeq" id="WP_154534545.1">
    <property type="nucleotide sequence ID" value="NZ_VUNG01000025.1"/>
</dbReference>
<dbReference type="SFLD" id="SFLDS00003">
    <property type="entry name" value="Haloacid_Dehalogenase"/>
    <property type="match status" value="1"/>
</dbReference>
<evidence type="ECO:0000313" key="6">
    <source>
        <dbReference type="EMBL" id="MST84956.1"/>
    </source>
</evidence>
<evidence type="ECO:0000256" key="4">
    <source>
        <dbReference type="ARBA" id="ARBA00022842"/>
    </source>
</evidence>
<gene>
    <name evidence="6" type="ORF">FYJ73_09795</name>
</gene>
<sequence>MIKAALFDLDGVVVDSESQYTKFWGSQFHLYYPQEKGLEQRIKGMTLVEIFSTYFNGQAETQEAITKRLNEFERRMTYDYISGFQEFIKKVKDASLATAIVTSSNQQKMSNVFRCHPELSDYFDAVLTSEDFDKSKPDPDGYLKAAQRLHCQPNECVGFEDSINGVKALDAAKMFVVGLATTNRPEALKPWCNLIVDDFTYLDLNVLLTEQGK</sequence>
<keyword evidence="7" id="KW-1185">Reference proteome</keyword>
<dbReference type="Gene3D" id="1.10.150.240">
    <property type="entry name" value="Putative phosphatase, domain 2"/>
    <property type="match status" value="1"/>
</dbReference>
<dbReference type="AlphaFoldDB" id="A0A7K0KGA3"/>
<protein>
    <submittedName>
        <fullName evidence="6">HAD family phosphatase</fullName>
    </submittedName>
</protein>
<evidence type="ECO:0000256" key="2">
    <source>
        <dbReference type="ARBA" id="ARBA00006171"/>
    </source>
</evidence>
<accession>A0A7K0KGA3</accession>
<dbReference type="NCBIfam" id="TIGR01549">
    <property type="entry name" value="HAD-SF-IA-v1"/>
    <property type="match status" value="1"/>
</dbReference>
<comment type="caution">
    <text evidence="6">The sequence shown here is derived from an EMBL/GenBank/DDBJ whole genome shotgun (WGS) entry which is preliminary data.</text>
</comment>
<dbReference type="InterPro" id="IPR023214">
    <property type="entry name" value="HAD_sf"/>
</dbReference>
<keyword evidence="4" id="KW-0460">Magnesium</keyword>
<dbReference type="SUPFAM" id="SSF56784">
    <property type="entry name" value="HAD-like"/>
    <property type="match status" value="1"/>
</dbReference>
<dbReference type="PANTHER" id="PTHR46193">
    <property type="entry name" value="6-PHOSPHOGLUCONATE PHOSPHATASE"/>
    <property type="match status" value="1"/>
</dbReference>
<dbReference type="GO" id="GO:0003824">
    <property type="term" value="F:catalytic activity"/>
    <property type="evidence" value="ECO:0007669"/>
    <property type="project" value="UniProtKB-ARBA"/>
</dbReference>
<name>A0A7K0KGA3_9BACT</name>
<dbReference type="PANTHER" id="PTHR46193:SF18">
    <property type="entry name" value="HEXITOL PHOSPHATASE B"/>
    <property type="match status" value="1"/>
</dbReference>
<evidence type="ECO:0000256" key="3">
    <source>
        <dbReference type="ARBA" id="ARBA00022723"/>
    </source>
</evidence>
<evidence type="ECO:0000256" key="5">
    <source>
        <dbReference type="ARBA" id="ARBA00023277"/>
    </source>
</evidence>
<dbReference type="InterPro" id="IPR006439">
    <property type="entry name" value="HAD-SF_hydro_IA"/>
</dbReference>
<dbReference type="Pfam" id="PF13419">
    <property type="entry name" value="HAD_2"/>
    <property type="match status" value="1"/>
</dbReference>
<dbReference type="Gene3D" id="3.40.50.1000">
    <property type="entry name" value="HAD superfamily/HAD-like"/>
    <property type="match status" value="1"/>
</dbReference>
<dbReference type="PRINTS" id="PR00413">
    <property type="entry name" value="HADHALOGNASE"/>
</dbReference>
<dbReference type="SFLD" id="SFLDG01129">
    <property type="entry name" value="C1.5:_HAD__Beta-PGM__Phosphata"/>
    <property type="match status" value="1"/>
</dbReference>
<reference evidence="6 7" key="1">
    <citation type="submission" date="2019-08" db="EMBL/GenBank/DDBJ databases">
        <title>In-depth cultivation of the pig gut microbiome towards novel bacterial diversity and tailored functional studies.</title>
        <authorList>
            <person name="Wylensek D."/>
            <person name="Hitch T.C.A."/>
            <person name="Clavel T."/>
        </authorList>
    </citation>
    <scope>NUCLEOTIDE SEQUENCE [LARGE SCALE GENOMIC DNA]</scope>
    <source>
        <strain evidence="6 7">LKV-178-WT-2A</strain>
    </source>
</reference>
<evidence type="ECO:0000256" key="1">
    <source>
        <dbReference type="ARBA" id="ARBA00001946"/>
    </source>
</evidence>